<dbReference type="RefSeq" id="WP_238897003.1">
    <property type="nucleotide sequence ID" value="NZ_JAKOGG010000010.1"/>
</dbReference>
<dbReference type="Proteomes" id="UP001201549">
    <property type="component" value="Unassembled WGS sequence"/>
</dbReference>
<evidence type="ECO:0000313" key="2">
    <source>
        <dbReference type="EMBL" id="MCS4557524.1"/>
    </source>
</evidence>
<evidence type="ECO:0000313" key="3">
    <source>
        <dbReference type="Proteomes" id="UP001201549"/>
    </source>
</evidence>
<gene>
    <name evidence="2" type="ORF">L9G74_13815</name>
</gene>
<reference evidence="3" key="2">
    <citation type="submission" date="2023-07" db="EMBL/GenBank/DDBJ databases">
        <title>Shewanella mangrovi sp. nov., an acetaldehyde- degrading bacterium isolated from mangrove sediment.</title>
        <authorList>
            <person name="Liu Y."/>
        </authorList>
    </citation>
    <scope>NUCLEOTIDE SEQUENCE [LARGE SCALE GENOMIC DNA]</scope>
    <source>
        <strain evidence="3">C32</strain>
    </source>
</reference>
<organism evidence="2 3">
    <name type="scientific">Shewanella electrica</name>
    <dbReference type="NCBI Taxonomy" id="515560"/>
    <lineage>
        <taxon>Bacteria</taxon>
        <taxon>Pseudomonadati</taxon>
        <taxon>Pseudomonadota</taxon>
        <taxon>Gammaproteobacteria</taxon>
        <taxon>Alteromonadales</taxon>
        <taxon>Shewanellaceae</taxon>
        <taxon>Shewanella</taxon>
    </lineage>
</organism>
<keyword evidence="1" id="KW-1133">Transmembrane helix</keyword>
<keyword evidence="1" id="KW-0472">Membrane</keyword>
<keyword evidence="1" id="KW-0812">Transmembrane</keyword>
<proteinExistence type="predicted"/>
<evidence type="ECO:0000256" key="1">
    <source>
        <dbReference type="SAM" id="Phobius"/>
    </source>
</evidence>
<dbReference type="EMBL" id="JAKOGG010000010">
    <property type="protein sequence ID" value="MCS4557524.1"/>
    <property type="molecule type" value="Genomic_DNA"/>
</dbReference>
<protein>
    <submittedName>
        <fullName evidence="2">Uncharacterized protein</fullName>
    </submittedName>
</protein>
<name>A0ABT2FQP4_9GAMM</name>
<keyword evidence="3" id="KW-1185">Reference proteome</keyword>
<sequence length="81" mass="9206">MPIKKWLIQYSIALPIVFSLLAAVQYLKGQSLEYSVEFGVTWAVISIGIFALRRFYNYRKNINCALCNDLPNSNQDSGDSK</sequence>
<reference evidence="2 3" key="1">
    <citation type="submission" date="2022-02" db="EMBL/GenBank/DDBJ databases">
        <authorList>
            <person name="Zhuang L."/>
        </authorList>
    </citation>
    <scope>NUCLEOTIDE SEQUENCE [LARGE SCALE GENOMIC DNA]</scope>
    <source>
        <strain evidence="2 3">C32</strain>
    </source>
</reference>
<feature type="transmembrane region" description="Helical" evidence="1">
    <location>
        <begin position="34"/>
        <end position="52"/>
    </location>
</feature>
<feature type="transmembrane region" description="Helical" evidence="1">
    <location>
        <begin position="7"/>
        <end position="28"/>
    </location>
</feature>
<comment type="caution">
    <text evidence="2">The sequence shown here is derived from an EMBL/GenBank/DDBJ whole genome shotgun (WGS) entry which is preliminary data.</text>
</comment>
<accession>A0ABT2FQP4</accession>